<organism evidence="2 3">
    <name type="scientific">Dactylosporangium sucinum</name>
    <dbReference type="NCBI Taxonomy" id="1424081"/>
    <lineage>
        <taxon>Bacteria</taxon>
        <taxon>Bacillati</taxon>
        <taxon>Actinomycetota</taxon>
        <taxon>Actinomycetes</taxon>
        <taxon>Micromonosporales</taxon>
        <taxon>Micromonosporaceae</taxon>
        <taxon>Dactylosporangium</taxon>
    </lineage>
</organism>
<dbReference type="PANTHER" id="PTHR36832:SF2">
    <property type="entry name" value="INTEGRAL MEMBRANE PROTEIN"/>
    <property type="match status" value="1"/>
</dbReference>
<accession>A0A917U710</accession>
<name>A0A917U710_9ACTN</name>
<dbReference type="RefSeq" id="WP_229836230.1">
    <property type="nucleotide sequence ID" value="NZ_BMPI01000047.1"/>
</dbReference>
<feature type="transmembrane region" description="Helical" evidence="1">
    <location>
        <begin position="141"/>
        <end position="171"/>
    </location>
</feature>
<protein>
    <submittedName>
        <fullName evidence="2">ABC transporter permease</fullName>
    </submittedName>
</protein>
<keyword evidence="1" id="KW-0472">Membrane</keyword>
<dbReference type="EMBL" id="BMPI01000047">
    <property type="protein sequence ID" value="GGM62903.1"/>
    <property type="molecule type" value="Genomic_DNA"/>
</dbReference>
<dbReference type="PANTHER" id="PTHR36832">
    <property type="entry name" value="SLR1174 PROTEIN-RELATED"/>
    <property type="match status" value="1"/>
</dbReference>
<feature type="transmembrane region" description="Helical" evidence="1">
    <location>
        <begin position="228"/>
        <end position="252"/>
    </location>
</feature>
<keyword evidence="1" id="KW-1133">Transmembrane helix</keyword>
<comment type="caution">
    <text evidence="2">The sequence shown here is derived from an EMBL/GenBank/DDBJ whole genome shotgun (WGS) entry which is preliminary data.</text>
</comment>
<evidence type="ECO:0000313" key="2">
    <source>
        <dbReference type="EMBL" id="GGM62903.1"/>
    </source>
</evidence>
<proteinExistence type="predicted"/>
<sequence length="264" mass="27314">MSAWGTLIGLGFRRWSAYRMAAFAGAFTNSVFGLIRAGVVLATVGVAGGTLGGYDASSVATYVWLGQALIGPVHLGAWNDLAQRIRTGDIAVDLARPVDPMLAYLAADLGRAAFVFLPRGLPPLAVGALVTGLSLPTTPLPYLLGLVSVALAVGVSFGCRWLLNLSAFWLLDLRGPTTLYLVLTALLTGLAVPVHWFPPWLATLAAATPFPAMLQVPMDVLGGRVTGGAAVAALAVQAAWLAGLLTAGSLVFRLGARRLVVQGG</sequence>
<feature type="transmembrane region" description="Helical" evidence="1">
    <location>
        <begin position="178"/>
        <end position="197"/>
    </location>
</feature>
<gene>
    <name evidence="2" type="ORF">GCM10007977_075570</name>
</gene>
<dbReference type="Proteomes" id="UP000642070">
    <property type="component" value="Unassembled WGS sequence"/>
</dbReference>
<keyword evidence="1" id="KW-0812">Transmembrane</keyword>
<dbReference type="AlphaFoldDB" id="A0A917U710"/>
<feature type="transmembrane region" description="Helical" evidence="1">
    <location>
        <begin position="21"/>
        <end position="47"/>
    </location>
</feature>
<dbReference type="Pfam" id="PF06182">
    <property type="entry name" value="ABC2_membrane_6"/>
    <property type="match status" value="1"/>
</dbReference>
<keyword evidence="3" id="KW-1185">Reference proteome</keyword>
<dbReference type="InterPro" id="IPR010390">
    <property type="entry name" value="ABC-2_transporter-like"/>
</dbReference>
<reference evidence="2" key="1">
    <citation type="journal article" date="2014" name="Int. J. Syst. Evol. Microbiol.">
        <title>Complete genome sequence of Corynebacterium casei LMG S-19264T (=DSM 44701T), isolated from a smear-ripened cheese.</title>
        <authorList>
            <consortium name="US DOE Joint Genome Institute (JGI-PGF)"/>
            <person name="Walter F."/>
            <person name="Albersmeier A."/>
            <person name="Kalinowski J."/>
            <person name="Ruckert C."/>
        </authorList>
    </citation>
    <scope>NUCLEOTIDE SEQUENCE</scope>
    <source>
        <strain evidence="2">JCM 19831</strain>
    </source>
</reference>
<reference evidence="2" key="2">
    <citation type="submission" date="2020-09" db="EMBL/GenBank/DDBJ databases">
        <authorList>
            <person name="Sun Q."/>
            <person name="Ohkuma M."/>
        </authorList>
    </citation>
    <scope>NUCLEOTIDE SEQUENCE</scope>
    <source>
        <strain evidence="2">JCM 19831</strain>
    </source>
</reference>
<feature type="transmembrane region" description="Helical" evidence="1">
    <location>
        <begin position="59"/>
        <end position="81"/>
    </location>
</feature>
<evidence type="ECO:0000313" key="3">
    <source>
        <dbReference type="Proteomes" id="UP000642070"/>
    </source>
</evidence>
<evidence type="ECO:0000256" key="1">
    <source>
        <dbReference type="SAM" id="Phobius"/>
    </source>
</evidence>